<evidence type="ECO:0000313" key="8">
    <source>
        <dbReference type="Proteomes" id="UP001595696"/>
    </source>
</evidence>
<reference evidence="8" key="1">
    <citation type="journal article" date="2019" name="Int. J. Syst. Evol. Microbiol.">
        <title>The Global Catalogue of Microorganisms (GCM) 10K type strain sequencing project: providing services to taxonomists for standard genome sequencing and annotation.</title>
        <authorList>
            <consortium name="The Broad Institute Genomics Platform"/>
            <consortium name="The Broad Institute Genome Sequencing Center for Infectious Disease"/>
            <person name="Wu L."/>
            <person name="Ma J."/>
        </authorList>
    </citation>
    <scope>NUCLEOTIDE SEQUENCE [LARGE SCALE GENOMIC DNA]</scope>
    <source>
        <strain evidence="8">CGMCC 4.7330</strain>
    </source>
</reference>
<feature type="domain" description="DUF202" evidence="6">
    <location>
        <begin position="9"/>
        <end position="68"/>
    </location>
</feature>
<dbReference type="EMBL" id="JBHSAX010000004">
    <property type="protein sequence ID" value="MFC3961139.1"/>
    <property type="molecule type" value="Genomic_DNA"/>
</dbReference>
<dbReference type="RefSeq" id="WP_378610908.1">
    <property type="nucleotide sequence ID" value="NZ_JBHSAX010000004.1"/>
</dbReference>
<sequence>MNDAAGEGDTGLAIERTVLAWRRTAIGAAAVALLLANAALHRGWAPAAVVPCAAAIAMGVLAVAGFRRGRDLRRGRFGGAARSMVLATGVVAVVGCLAVLITLIAPAR</sequence>
<evidence type="ECO:0000256" key="4">
    <source>
        <dbReference type="ARBA" id="ARBA00023136"/>
    </source>
</evidence>
<feature type="transmembrane region" description="Helical" evidence="5">
    <location>
        <begin position="44"/>
        <end position="64"/>
    </location>
</feature>
<name>A0ABV8DMU8_9NOCA</name>
<dbReference type="Pfam" id="PF02656">
    <property type="entry name" value="DUF202"/>
    <property type="match status" value="1"/>
</dbReference>
<organism evidence="7 8">
    <name type="scientific">Nocardia jiangsuensis</name>
    <dbReference type="NCBI Taxonomy" id="1691563"/>
    <lineage>
        <taxon>Bacteria</taxon>
        <taxon>Bacillati</taxon>
        <taxon>Actinomycetota</taxon>
        <taxon>Actinomycetes</taxon>
        <taxon>Mycobacteriales</taxon>
        <taxon>Nocardiaceae</taxon>
        <taxon>Nocardia</taxon>
    </lineage>
</organism>
<comment type="caution">
    <text evidence="7">The sequence shown here is derived from an EMBL/GenBank/DDBJ whole genome shotgun (WGS) entry which is preliminary data.</text>
</comment>
<keyword evidence="2 5" id="KW-0812">Transmembrane</keyword>
<accession>A0ABV8DMU8</accession>
<evidence type="ECO:0000256" key="3">
    <source>
        <dbReference type="ARBA" id="ARBA00022989"/>
    </source>
</evidence>
<keyword evidence="8" id="KW-1185">Reference proteome</keyword>
<feature type="transmembrane region" description="Helical" evidence="5">
    <location>
        <begin position="20"/>
        <end position="38"/>
    </location>
</feature>
<keyword evidence="3 5" id="KW-1133">Transmembrane helix</keyword>
<dbReference type="Proteomes" id="UP001595696">
    <property type="component" value="Unassembled WGS sequence"/>
</dbReference>
<keyword evidence="4 5" id="KW-0472">Membrane</keyword>
<proteinExistence type="predicted"/>
<gene>
    <name evidence="7" type="ORF">ACFO0B_03965</name>
</gene>
<dbReference type="InterPro" id="IPR003807">
    <property type="entry name" value="DUF202"/>
</dbReference>
<evidence type="ECO:0000256" key="1">
    <source>
        <dbReference type="ARBA" id="ARBA00004127"/>
    </source>
</evidence>
<comment type="subcellular location">
    <subcellularLocation>
        <location evidence="1">Endomembrane system</location>
        <topology evidence="1">Multi-pass membrane protein</topology>
    </subcellularLocation>
</comment>
<feature type="transmembrane region" description="Helical" evidence="5">
    <location>
        <begin position="85"/>
        <end position="105"/>
    </location>
</feature>
<evidence type="ECO:0000256" key="2">
    <source>
        <dbReference type="ARBA" id="ARBA00022692"/>
    </source>
</evidence>
<evidence type="ECO:0000259" key="6">
    <source>
        <dbReference type="Pfam" id="PF02656"/>
    </source>
</evidence>
<protein>
    <submittedName>
        <fullName evidence="7">DUF202 domain-containing protein</fullName>
    </submittedName>
</protein>
<evidence type="ECO:0000256" key="5">
    <source>
        <dbReference type="SAM" id="Phobius"/>
    </source>
</evidence>
<evidence type="ECO:0000313" key="7">
    <source>
        <dbReference type="EMBL" id="MFC3961139.1"/>
    </source>
</evidence>